<evidence type="ECO:0000313" key="3">
    <source>
        <dbReference type="Proteomes" id="UP000308652"/>
    </source>
</evidence>
<accession>A0A5C3LYS1</accession>
<keyword evidence="1" id="KW-0472">Membrane</keyword>
<protein>
    <submittedName>
        <fullName evidence="2">Uncharacterized protein</fullName>
    </submittedName>
</protein>
<keyword evidence="3" id="KW-1185">Reference proteome</keyword>
<dbReference type="EMBL" id="ML213604">
    <property type="protein sequence ID" value="TFK38264.1"/>
    <property type="molecule type" value="Genomic_DNA"/>
</dbReference>
<name>A0A5C3LYS1_9AGAR</name>
<gene>
    <name evidence="2" type="ORF">BDQ12DRAFT_723602</name>
</gene>
<keyword evidence="1" id="KW-0812">Transmembrane</keyword>
<dbReference type="AlphaFoldDB" id="A0A5C3LYS1"/>
<keyword evidence="1" id="KW-1133">Transmembrane helix</keyword>
<proteinExistence type="predicted"/>
<evidence type="ECO:0000256" key="1">
    <source>
        <dbReference type="SAM" id="Phobius"/>
    </source>
</evidence>
<reference evidence="2 3" key="1">
    <citation type="journal article" date="2019" name="Nat. Ecol. Evol.">
        <title>Megaphylogeny resolves global patterns of mushroom evolution.</title>
        <authorList>
            <person name="Varga T."/>
            <person name="Krizsan K."/>
            <person name="Foldi C."/>
            <person name="Dima B."/>
            <person name="Sanchez-Garcia M."/>
            <person name="Sanchez-Ramirez S."/>
            <person name="Szollosi G.J."/>
            <person name="Szarkandi J.G."/>
            <person name="Papp V."/>
            <person name="Albert L."/>
            <person name="Andreopoulos W."/>
            <person name="Angelini C."/>
            <person name="Antonin V."/>
            <person name="Barry K.W."/>
            <person name="Bougher N.L."/>
            <person name="Buchanan P."/>
            <person name="Buyck B."/>
            <person name="Bense V."/>
            <person name="Catcheside P."/>
            <person name="Chovatia M."/>
            <person name="Cooper J."/>
            <person name="Damon W."/>
            <person name="Desjardin D."/>
            <person name="Finy P."/>
            <person name="Geml J."/>
            <person name="Haridas S."/>
            <person name="Hughes K."/>
            <person name="Justo A."/>
            <person name="Karasinski D."/>
            <person name="Kautmanova I."/>
            <person name="Kiss B."/>
            <person name="Kocsube S."/>
            <person name="Kotiranta H."/>
            <person name="LaButti K.M."/>
            <person name="Lechner B.E."/>
            <person name="Liimatainen K."/>
            <person name="Lipzen A."/>
            <person name="Lukacs Z."/>
            <person name="Mihaltcheva S."/>
            <person name="Morgado L.N."/>
            <person name="Niskanen T."/>
            <person name="Noordeloos M.E."/>
            <person name="Ohm R.A."/>
            <person name="Ortiz-Santana B."/>
            <person name="Ovrebo C."/>
            <person name="Racz N."/>
            <person name="Riley R."/>
            <person name="Savchenko A."/>
            <person name="Shiryaev A."/>
            <person name="Soop K."/>
            <person name="Spirin V."/>
            <person name="Szebenyi C."/>
            <person name="Tomsovsky M."/>
            <person name="Tulloss R.E."/>
            <person name="Uehling J."/>
            <person name="Grigoriev I.V."/>
            <person name="Vagvolgyi C."/>
            <person name="Papp T."/>
            <person name="Martin F.M."/>
            <person name="Miettinen O."/>
            <person name="Hibbett D.S."/>
            <person name="Nagy L.G."/>
        </authorList>
    </citation>
    <scope>NUCLEOTIDE SEQUENCE [LARGE SCALE GENOMIC DNA]</scope>
    <source>
        <strain evidence="2 3">CBS 166.37</strain>
    </source>
</reference>
<evidence type="ECO:0000313" key="2">
    <source>
        <dbReference type="EMBL" id="TFK38264.1"/>
    </source>
</evidence>
<feature type="transmembrane region" description="Helical" evidence="1">
    <location>
        <begin position="99"/>
        <end position="120"/>
    </location>
</feature>
<sequence>MRSQSYSSTLPTCVKSNASLAIQSVIDPYFVNGLHDFWGCSTFFNPLTVFAAARHNLDAELWAYDAPVTICAFNITAEAINSVHNDEEHANRYTLFKQAFMAAFLLFHFFLSTSIVLVVVRSLSSPGASVAACWLDGTSRDLRSSRTLETQL</sequence>
<dbReference type="Proteomes" id="UP000308652">
    <property type="component" value="Unassembled WGS sequence"/>
</dbReference>
<organism evidence="2 3">
    <name type="scientific">Crucibulum laeve</name>
    <dbReference type="NCBI Taxonomy" id="68775"/>
    <lineage>
        <taxon>Eukaryota</taxon>
        <taxon>Fungi</taxon>
        <taxon>Dikarya</taxon>
        <taxon>Basidiomycota</taxon>
        <taxon>Agaricomycotina</taxon>
        <taxon>Agaricomycetes</taxon>
        <taxon>Agaricomycetidae</taxon>
        <taxon>Agaricales</taxon>
        <taxon>Agaricineae</taxon>
        <taxon>Nidulariaceae</taxon>
        <taxon>Crucibulum</taxon>
    </lineage>
</organism>